<dbReference type="InterPro" id="IPR002213">
    <property type="entry name" value="UDP_glucos_trans"/>
</dbReference>
<feature type="compositionally biased region" description="Polar residues" evidence="6">
    <location>
        <begin position="447"/>
        <end position="469"/>
    </location>
</feature>
<keyword evidence="3 4" id="KW-0808">Transferase</keyword>
<dbReference type="InterPro" id="IPR050271">
    <property type="entry name" value="UDP-glycosyltransferase"/>
</dbReference>
<dbReference type="AlphaFoldDB" id="A0AAW1P629"/>
<dbReference type="InterPro" id="IPR035595">
    <property type="entry name" value="UDP_glycos_trans_CS"/>
</dbReference>
<evidence type="ECO:0000256" key="4">
    <source>
        <dbReference type="RuleBase" id="RU003718"/>
    </source>
</evidence>
<dbReference type="SUPFAM" id="SSF53756">
    <property type="entry name" value="UDP-Glycosyltransferase/glycogen phosphorylase"/>
    <property type="match status" value="1"/>
</dbReference>
<dbReference type="Pfam" id="PF00201">
    <property type="entry name" value="UDPGT"/>
    <property type="match status" value="1"/>
</dbReference>
<sequence>MNRTNLDVTTFSTPFPIDQLRAVLRKRKGLRGVINGTRTIYSYTNAIFKDQAAISKLQVFKADLVVGDAAIPTGYALADLLHIPKGALLIGGLLPPLDADYGLSAANNLARVPQMNSGFSSNMSFWQRVQNVAIWAASTLMIRFIFNPIFSSAWVQNNVPPHNARTSLESVCVVIVSDDFAIASSRPISPHVAVVGALTAAPAKQLGAELEEYLQSAGQHGLVYASFGTTAVPEPHELRGVAAALAALAPRKALWKLTASEQSNLHKLGICLGDNVRAVAWVPQNDLLGHPNVGAFLTQGGSNSVLEAMYHGVPLVGLPLLAEQPGNIAKVAHAGAGIAVSPLDRPSLAADLEAALLAVLSNVTYRRAAAAVAARMQTRRRRPAELAADALEHAAWMHGSPYLRDLARLTQDKNSCRSLVAGFQAELLKPPTCCSPRAGFADKTPPSRDSQGGKNDMGSQAGLQKQSPPQRLMEVDTQVPNSEAPEWVPRQVPLQKDGQPYPDPLESEMSVGEVVQKGSRRPHVAGNRDPSADPAGSPWSK</sequence>
<evidence type="ECO:0000256" key="3">
    <source>
        <dbReference type="ARBA" id="ARBA00022679"/>
    </source>
</evidence>
<dbReference type="EC" id="2.4.1.-" evidence="5"/>
<comment type="caution">
    <text evidence="7">The sequence shown here is derived from an EMBL/GenBank/DDBJ whole genome shotgun (WGS) entry which is preliminary data.</text>
</comment>
<gene>
    <name evidence="7" type="ORF">WJX72_000738</name>
</gene>
<reference evidence="7 8" key="1">
    <citation type="journal article" date="2024" name="Nat. Commun.">
        <title>Phylogenomics reveals the evolutionary origins of lichenization in chlorophyte algae.</title>
        <authorList>
            <person name="Puginier C."/>
            <person name="Libourel C."/>
            <person name="Otte J."/>
            <person name="Skaloud P."/>
            <person name="Haon M."/>
            <person name="Grisel S."/>
            <person name="Petersen M."/>
            <person name="Berrin J.G."/>
            <person name="Delaux P.M."/>
            <person name="Dal Grande F."/>
            <person name="Keller J."/>
        </authorList>
    </citation>
    <scope>NUCLEOTIDE SEQUENCE [LARGE SCALE GENOMIC DNA]</scope>
    <source>
        <strain evidence="7 8">SAG 2043</strain>
    </source>
</reference>
<proteinExistence type="inferred from homology"/>
<keyword evidence="2 4" id="KW-0328">Glycosyltransferase</keyword>
<protein>
    <recommendedName>
        <fullName evidence="5">Glycosyltransferase</fullName>
        <ecNumber evidence="5">2.4.1.-</ecNumber>
    </recommendedName>
</protein>
<dbReference type="PROSITE" id="PS00375">
    <property type="entry name" value="UDPGT"/>
    <property type="match status" value="1"/>
</dbReference>
<dbReference type="GO" id="GO:0008194">
    <property type="term" value="F:UDP-glycosyltransferase activity"/>
    <property type="evidence" value="ECO:0007669"/>
    <property type="project" value="InterPro"/>
</dbReference>
<feature type="region of interest" description="Disordered" evidence="6">
    <location>
        <begin position="434"/>
        <end position="541"/>
    </location>
</feature>
<dbReference type="CDD" id="cd03784">
    <property type="entry name" value="GT1_Gtf-like"/>
    <property type="match status" value="1"/>
</dbReference>
<keyword evidence="8" id="KW-1185">Reference proteome</keyword>
<dbReference type="PANTHER" id="PTHR48043">
    <property type="entry name" value="EG:EG0003.4 PROTEIN-RELATED"/>
    <property type="match status" value="1"/>
</dbReference>
<organism evidence="7 8">
    <name type="scientific">[Myrmecia] bisecta</name>
    <dbReference type="NCBI Taxonomy" id="41462"/>
    <lineage>
        <taxon>Eukaryota</taxon>
        <taxon>Viridiplantae</taxon>
        <taxon>Chlorophyta</taxon>
        <taxon>core chlorophytes</taxon>
        <taxon>Trebouxiophyceae</taxon>
        <taxon>Trebouxiales</taxon>
        <taxon>Trebouxiaceae</taxon>
        <taxon>Myrmecia</taxon>
    </lineage>
</organism>
<name>A0AAW1P629_9CHLO</name>
<evidence type="ECO:0000256" key="5">
    <source>
        <dbReference type="RuleBase" id="RU362057"/>
    </source>
</evidence>
<dbReference type="Proteomes" id="UP001489004">
    <property type="component" value="Unassembled WGS sequence"/>
</dbReference>
<dbReference type="EMBL" id="JALJOR010000017">
    <property type="protein sequence ID" value="KAK9804701.1"/>
    <property type="molecule type" value="Genomic_DNA"/>
</dbReference>
<dbReference type="PANTHER" id="PTHR48043:SF145">
    <property type="entry name" value="FI06409P-RELATED"/>
    <property type="match status" value="1"/>
</dbReference>
<accession>A0AAW1P629</accession>
<evidence type="ECO:0000313" key="8">
    <source>
        <dbReference type="Proteomes" id="UP001489004"/>
    </source>
</evidence>
<evidence type="ECO:0000256" key="1">
    <source>
        <dbReference type="ARBA" id="ARBA00009995"/>
    </source>
</evidence>
<comment type="similarity">
    <text evidence="1 4">Belongs to the UDP-glycosyltransferase family.</text>
</comment>
<evidence type="ECO:0000256" key="2">
    <source>
        <dbReference type="ARBA" id="ARBA00022676"/>
    </source>
</evidence>
<evidence type="ECO:0000313" key="7">
    <source>
        <dbReference type="EMBL" id="KAK9804701.1"/>
    </source>
</evidence>
<dbReference type="Gene3D" id="3.40.50.2000">
    <property type="entry name" value="Glycogen Phosphorylase B"/>
    <property type="match status" value="1"/>
</dbReference>
<evidence type="ECO:0000256" key="6">
    <source>
        <dbReference type="SAM" id="MobiDB-lite"/>
    </source>
</evidence>